<dbReference type="AlphaFoldDB" id="A0A381UCM4"/>
<evidence type="ECO:0000259" key="2">
    <source>
        <dbReference type="Pfam" id="PF13847"/>
    </source>
</evidence>
<dbReference type="PANTHER" id="PTHR43861:SF3">
    <property type="entry name" value="PUTATIVE (AFU_ORTHOLOGUE AFUA_2G14390)-RELATED"/>
    <property type="match status" value="1"/>
</dbReference>
<dbReference type="EMBL" id="UINC01006182">
    <property type="protein sequence ID" value="SVA25985.1"/>
    <property type="molecule type" value="Genomic_DNA"/>
</dbReference>
<feature type="domain" description="Methyltransferase" evidence="2">
    <location>
        <begin position="43"/>
        <end position="151"/>
    </location>
</feature>
<dbReference type="GO" id="GO:0016740">
    <property type="term" value="F:transferase activity"/>
    <property type="evidence" value="ECO:0007669"/>
    <property type="project" value="UniProtKB-KW"/>
</dbReference>
<reference evidence="3" key="1">
    <citation type="submission" date="2018-05" db="EMBL/GenBank/DDBJ databases">
        <authorList>
            <person name="Lanie J.A."/>
            <person name="Ng W.-L."/>
            <person name="Kazmierczak K.M."/>
            <person name="Andrzejewski T.M."/>
            <person name="Davidsen T.M."/>
            <person name="Wayne K.J."/>
            <person name="Tettelin H."/>
            <person name="Glass J.I."/>
            <person name="Rusch D."/>
            <person name="Podicherti R."/>
            <person name="Tsui H.-C.T."/>
            <person name="Winkler M.E."/>
        </authorList>
    </citation>
    <scope>NUCLEOTIDE SEQUENCE</scope>
</reference>
<dbReference type="Gene3D" id="3.40.50.150">
    <property type="entry name" value="Vaccinia Virus protein VP39"/>
    <property type="match status" value="1"/>
</dbReference>
<dbReference type="Pfam" id="PF13847">
    <property type="entry name" value="Methyltransf_31"/>
    <property type="match status" value="1"/>
</dbReference>
<sequence length="268" mass="30451">MSNKEYILGANEKELNRLKIQHGVWLSEARRGWEIAEFGIDQTILDLGSGPGYCSQELARMVGENGRVISVDKSELFIKHLDLIKQKENIPIEPILADFDMLTLDSNILNGVYCRWALAWIPNPKEILKKISDALAPKGRMVIQEYYDWSTHQTNPVMPALKRAIGASLKSFKDSDSEIDIGSYLTQYLTEIGLKIISIRLMPKLAVPGSELWEWPVTFYESYFPRLVSMGYINDDDLEDAKEDIKNLEAISYSTICCPLMVEVIAEK</sequence>
<protein>
    <recommendedName>
        <fullName evidence="2">Methyltransferase domain-containing protein</fullName>
    </recommendedName>
</protein>
<evidence type="ECO:0000313" key="3">
    <source>
        <dbReference type="EMBL" id="SVA25985.1"/>
    </source>
</evidence>
<dbReference type="CDD" id="cd02440">
    <property type="entry name" value="AdoMet_MTases"/>
    <property type="match status" value="1"/>
</dbReference>
<organism evidence="3">
    <name type="scientific">marine metagenome</name>
    <dbReference type="NCBI Taxonomy" id="408172"/>
    <lineage>
        <taxon>unclassified sequences</taxon>
        <taxon>metagenomes</taxon>
        <taxon>ecological metagenomes</taxon>
    </lineage>
</organism>
<name>A0A381UCM4_9ZZZZ</name>
<dbReference type="InterPro" id="IPR025714">
    <property type="entry name" value="Methyltranfer_dom"/>
</dbReference>
<accession>A0A381UCM4</accession>
<dbReference type="SUPFAM" id="SSF53335">
    <property type="entry name" value="S-adenosyl-L-methionine-dependent methyltransferases"/>
    <property type="match status" value="1"/>
</dbReference>
<keyword evidence="1" id="KW-0808">Transferase</keyword>
<dbReference type="PANTHER" id="PTHR43861">
    <property type="entry name" value="TRANS-ACONITATE 2-METHYLTRANSFERASE-RELATED"/>
    <property type="match status" value="1"/>
</dbReference>
<dbReference type="InterPro" id="IPR029063">
    <property type="entry name" value="SAM-dependent_MTases_sf"/>
</dbReference>
<evidence type="ECO:0000256" key="1">
    <source>
        <dbReference type="ARBA" id="ARBA00022679"/>
    </source>
</evidence>
<gene>
    <name evidence="3" type="ORF">METZ01_LOCUS78839</name>
</gene>
<proteinExistence type="predicted"/>